<dbReference type="GO" id="GO:0055052">
    <property type="term" value="C:ATP-binding cassette (ABC) transporter complex, substrate-binding subunit-containing"/>
    <property type="evidence" value="ECO:0007669"/>
    <property type="project" value="TreeGrafter"/>
</dbReference>
<dbReference type="PANTHER" id="PTHR43875">
    <property type="entry name" value="MALTODEXTRIN IMPORT ATP-BINDING PROTEIN MSMX"/>
    <property type="match status" value="1"/>
</dbReference>
<dbReference type="Gene3D" id="3.40.50.300">
    <property type="entry name" value="P-loop containing nucleotide triphosphate hydrolases"/>
    <property type="match status" value="1"/>
</dbReference>
<keyword evidence="1" id="KW-0813">Transport</keyword>
<reference evidence="5" key="1">
    <citation type="submission" date="2020-05" db="EMBL/GenBank/DDBJ databases">
        <authorList>
            <person name="Chiriac C."/>
            <person name="Salcher M."/>
            <person name="Ghai R."/>
            <person name="Kavagutti S V."/>
        </authorList>
    </citation>
    <scope>NUCLEOTIDE SEQUENCE</scope>
</reference>
<dbReference type="InterPro" id="IPR003439">
    <property type="entry name" value="ABC_transporter-like_ATP-bd"/>
</dbReference>
<sequence length="358" mass="39308">MAKITFNDIGHSYDKNPNQENWALKPISMTWESGKSYALVGPSGCGKTTILNIISGIVNPHQGQITFDDVDVTKVPTVKRNVALVFQFPTIYKSMTVKENLAFPLVCRGWKADAINVRVGEVAEQIGISHKLDRSATKLGADEKQLISLGRGLVRDDVTALLMDEPLTVIDPQLKFELRKKIKQIIQGKDITVVYVTHDQYEAMTFADELLVMELGNLVQRGTPEELFENPISNYVGNFIGSPAMNFIKADLSNGLAEVGGYKIATSTNLSKVTDKKIQLGIRPEYVELHSGSGENVISAELIGIDDLGSTRILNCRFGEGIIKAKIPRSTTPPPLGKVGLRLPKEKVIGFKGGFQIR</sequence>
<evidence type="ECO:0000256" key="2">
    <source>
        <dbReference type="ARBA" id="ARBA00022741"/>
    </source>
</evidence>
<dbReference type="InterPro" id="IPR027417">
    <property type="entry name" value="P-loop_NTPase"/>
</dbReference>
<keyword evidence="2" id="KW-0547">Nucleotide-binding</keyword>
<dbReference type="Pfam" id="PF17912">
    <property type="entry name" value="OB_MalK"/>
    <property type="match status" value="1"/>
</dbReference>
<dbReference type="PANTHER" id="PTHR43875:SF14">
    <property type="entry name" value="ABC TRANSPORTER ATP-BINDING PROTEIN"/>
    <property type="match status" value="1"/>
</dbReference>
<proteinExistence type="predicted"/>
<evidence type="ECO:0000313" key="5">
    <source>
        <dbReference type="EMBL" id="CAB4881910.1"/>
    </source>
</evidence>
<evidence type="ECO:0000259" key="4">
    <source>
        <dbReference type="PROSITE" id="PS50893"/>
    </source>
</evidence>
<dbReference type="AlphaFoldDB" id="A0A6J7EL93"/>
<dbReference type="InterPro" id="IPR008995">
    <property type="entry name" value="Mo/tungstate-bd_C_term_dom"/>
</dbReference>
<dbReference type="GO" id="GO:0016887">
    <property type="term" value="F:ATP hydrolysis activity"/>
    <property type="evidence" value="ECO:0007669"/>
    <property type="project" value="InterPro"/>
</dbReference>
<name>A0A6J7EL93_9ZZZZ</name>
<feature type="domain" description="ABC transporter" evidence="4">
    <location>
        <begin position="4"/>
        <end position="240"/>
    </location>
</feature>
<evidence type="ECO:0000256" key="1">
    <source>
        <dbReference type="ARBA" id="ARBA00022448"/>
    </source>
</evidence>
<dbReference type="Gene3D" id="2.40.50.140">
    <property type="entry name" value="Nucleic acid-binding proteins"/>
    <property type="match status" value="1"/>
</dbReference>
<dbReference type="Pfam" id="PF00005">
    <property type="entry name" value="ABC_tran"/>
    <property type="match status" value="1"/>
</dbReference>
<dbReference type="SUPFAM" id="SSF52540">
    <property type="entry name" value="P-loop containing nucleoside triphosphate hydrolases"/>
    <property type="match status" value="1"/>
</dbReference>
<accession>A0A6J7EL93</accession>
<dbReference type="InterPro" id="IPR040582">
    <property type="entry name" value="OB_MalK-like"/>
</dbReference>
<dbReference type="SUPFAM" id="SSF50331">
    <property type="entry name" value="MOP-like"/>
    <property type="match status" value="1"/>
</dbReference>
<dbReference type="Gene3D" id="2.40.50.100">
    <property type="match status" value="1"/>
</dbReference>
<dbReference type="InterPro" id="IPR012340">
    <property type="entry name" value="NA-bd_OB-fold"/>
</dbReference>
<keyword evidence="3" id="KW-0067">ATP-binding</keyword>
<dbReference type="InterPro" id="IPR047641">
    <property type="entry name" value="ABC_transpr_MalK/UgpC-like"/>
</dbReference>
<dbReference type="PROSITE" id="PS50893">
    <property type="entry name" value="ABC_TRANSPORTER_2"/>
    <property type="match status" value="1"/>
</dbReference>
<protein>
    <submittedName>
        <fullName evidence="5">Unannotated protein</fullName>
    </submittedName>
</protein>
<organism evidence="5">
    <name type="scientific">freshwater metagenome</name>
    <dbReference type="NCBI Taxonomy" id="449393"/>
    <lineage>
        <taxon>unclassified sequences</taxon>
        <taxon>metagenomes</taxon>
        <taxon>ecological metagenomes</taxon>
    </lineage>
</organism>
<evidence type="ECO:0000256" key="3">
    <source>
        <dbReference type="ARBA" id="ARBA00022840"/>
    </source>
</evidence>
<dbReference type="EMBL" id="CAFBLY010000026">
    <property type="protein sequence ID" value="CAB4881910.1"/>
    <property type="molecule type" value="Genomic_DNA"/>
</dbReference>
<dbReference type="GO" id="GO:0005524">
    <property type="term" value="F:ATP binding"/>
    <property type="evidence" value="ECO:0007669"/>
    <property type="project" value="UniProtKB-KW"/>
</dbReference>
<dbReference type="SMART" id="SM00382">
    <property type="entry name" value="AAA"/>
    <property type="match status" value="1"/>
</dbReference>
<gene>
    <name evidence="5" type="ORF">UFOPK3480_00483</name>
</gene>
<dbReference type="InterPro" id="IPR003593">
    <property type="entry name" value="AAA+_ATPase"/>
</dbReference>